<dbReference type="AlphaFoldDB" id="A0A0U5GZG0"/>
<dbReference type="EMBL" id="LN831302">
    <property type="protein sequence ID" value="CQH50298.1"/>
    <property type="molecule type" value="Genomic_DNA"/>
</dbReference>
<dbReference type="InterPro" id="IPR001279">
    <property type="entry name" value="Metallo-B-lactamas"/>
</dbReference>
<dbReference type="Gene3D" id="3.60.15.10">
    <property type="entry name" value="Ribonuclease Z/Hydroxyacylglutathione hydrolase-like"/>
    <property type="match status" value="1"/>
</dbReference>
<keyword evidence="1" id="KW-0479">Metal-binding</keyword>
<dbReference type="Proteomes" id="UP000066737">
    <property type="component" value="Chromosome I"/>
</dbReference>
<dbReference type="InterPro" id="IPR051682">
    <property type="entry name" value="Mito_Persulfide_Diox"/>
</dbReference>
<feature type="domain" description="Rhodanese" evidence="2">
    <location>
        <begin position="16"/>
        <end position="112"/>
    </location>
</feature>
<dbReference type="Pfam" id="PF00753">
    <property type="entry name" value="Lactamase_B"/>
    <property type="match status" value="1"/>
</dbReference>
<evidence type="ECO:0000313" key="3">
    <source>
        <dbReference type="EMBL" id="CQH50298.1"/>
    </source>
</evidence>
<organism evidence="3 4">
    <name type="scientific">Halobacterium hubeiense</name>
    <dbReference type="NCBI Taxonomy" id="1407499"/>
    <lineage>
        <taxon>Archaea</taxon>
        <taxon>Methanobacteriati</taxon>
        <taxon>Methanobacteriota</taxon>
        <taxon>Stenosarchaea group</taxon>
        <taxon>Halobacteria</taxon>
        <taxon>Halobacteriales</taxon>
        <taxon>Halobacteriaceae</taxon>
        <taxon>Halobacterium</taxon>
    </lineage>
</organism>
<accession>A0A0U5GZG0</accession>
<dbReference type="PROSITE" id="PS50206">
    <property type="entry name" value="RHODANESE_3"/>
    <property type="match status" value="1"/>
</dbReference>
<dbReference type="KEGG" id="hhb:Hhub_1612"/>
<dbReference type="GO" id="GO:0006749">
    <property type="term" value="P:glutathione metabolic process"/>
    <property type="evidence" value="ECO:0007669"/>
    <property type="project" value="InterPro"/>
</dbReference>
<dbReference type="PANTHER" id="PTHR43084">
    <property type="entry name" value="PERSULFIDE DIOXYGENASE ETHE1"/>
    <property type="match status" value="1"/>
</dbReference>
<protein>
    <submittedName>
        <fullName evidence="3">Rhodanese domain protein / beta-lactamase domain protein</fullName>
    </submittedName>
</protein>
<dbReference type="RefSeq" id="WP_059056075.1">
    <property type="nucleotide sequence ID" value="NZ_CEML01000002.1"/>
</dbReference>
<dbReference type="PANTHER" id="PTHR43084:SF1">
    <property type="entry name" value="PERSULFIDE DIOXYGENASE ETHE1, MITOCHONDRIAL"/>
    <property type="match status" value="1"/>
</dbReference>
<dbReference type="InterPro" id="IPR044528">
    <property type="entry name" value="POD-like_MBL-fold"/>
</dbReference>
<reference evidence="4" key="1">
    <citation type="journal article" date="2016" name="Environ. Microbiol.">
        <title>The complete genome of a viable archaeum isolated from 123-million-year-old rock salt.</title>
        <authorList>
            <person name="Jaakkola S.T."/>
            <person name="Pfeiffer F."/>
            <person name="Ravantti J.J."/>
            <person name="Guo Q."/>
            <person name="Liu Y."/>
            <person name="Chen X."/>
            <person name="Ma H."/>
            <person name="Yang C."/>
            <person name="Oksanen H.M."/>
            <person name="Bamford D.H."/>
        </authorList>
    </citation>
    <scope>NUCLEOTIDE SEQUENCE</scope>
    <source>
        <strain evidence="4">JI20-1</strain>
    </source>
</reference>
<evidence type="ECO:0000256" key="1">
    <source>
        <dbReference type="ARBA" id="ARBA00022723"/>
    </source>
</evidence>
<proteinExistence type="predicted"/>
<gene>
    <name evidence="3" type="ORF">HHUB_1612</name>
</gene>
<keyword evidence="4" id="KW-1185">Reference proteome</keyword>
<dbReference type="SUPFAM" id="SSF52821">
    <property type="entry name" value="Rhodanese/Cell cycle control phosphatase"/>
    <property type="match status" value="1"/>
</dbReference>
<dbReference type="SUPFAM" id="SSF56281">
    <property type="entry name" value="Metallo-hydrolase/oxidoreductase"/>
    <property type="match status" value="1"/>
</dbReference>
<evidence type="ECO:0000313" key="4">
    <source>
        <dbReference type="Proteomes" id="UP000066737"/>
    </source>
</evidence>
<dbReference type="CDD" id="cd07724">
    <property type="entry name" value="POD-like_MBL-fold"/>
    <property type="match status" value="1"/>
</dbReference>
<dbReference type="InterPro" id="IPR036866">
    <property type="entry name" value="RibonucZ/Hydroxyglut_hydro"/>
</dbReference>
<name>A0A0U5GZG0_9EURY</name>
<dbReference type="GO" id="GO:0050313">
    <property type="term" value="F:sulfur dioxygenase activity"/>
    <property type="evidence" value="ECO:0007669"/>
    <property type="project" value="InterPro"/>
</dbReference>
<dbReference type="Pfam" id="PF00581">
    <property type="entry name" value="Rhodanese"/>
    <property type="match status" value="1"/>
</dbReference>
<dbReference type="Gene3D" id="3.40.250.10">
    <property type="entry name" value="Rhodanese-like domain"/>
    <property type="match status" value="1"/>
</dbReference>
<dbReference type="SMART" id="SM00849">
    <property type="entry name" value="Lactamase_B"/>
    <property type="match status" value="1"/>
</dbReference>
<sequence length="372" mass="39405">MTSPAITPRDLYDRIRSGDVSVLDVRDRDEFDAWHVDGPGVTAAHVPYMQFVSAQVAGDPAALVPDELDEPIVAVCGVGEASDEVAAMLREAGVDAVNLAGGMDAWGDLVVAHDLGGVVQYERPSSGCLSYLLADGDEAAVVDPLAAASERYAEDAADRGLDVRWAVDTHVHADHFSGVRALAAETDAEPVLPAGATERGLDYDATLLADGDALSIGGRDLVARHAPGHTTELVVFEWGDAVLTADCLFLDGVGRPDLEDADRARELAGRQYDTLHDSIFAYPDDERVLPGHVEATTPLADDGFARNLGAVRESLAVADLSREAFVDALTTDLPPRPANYEAIVATNLGRREIDEGTLELERGPNNCAVSST</sequence>
<dbReference type="SMART" id="SM00450">
    <property type="entry name" value="RHOD"/>
    <property type="match status" value="1"/>
</dbReference>
<dbReference type="OrthoDB" id="9180at2157"/>
<evidence type="ECO:0000259" key="2">
    <source>
        <dbReference type="PROSITE" id="PS50206"/>
    </source>
</evidence>
<dbReference type="InterPro" id="IPR036873">
    <property type="entry name" value="Rhodanese-like_dom_sf"/>
</dbReference>
<dbReference type="InterPro" id="IPR001763">
    <property type="entry name" value="Rhodanese-like_dom"/>
</dbReference>
<dbReference type="STRING" id="1407499.HHUB_1612"/>
<dbReference type="GeneID" id="26658292"/>
<dbReference type="GO" id="GO:0046872">
    <property type="term" value="F:metal ion binding"/>
    <property type="evidence" value="ECO:0007669"/>
    <property type="project" value="UniProtKB-KW"/>
</dbReference>
<dbReference type="GO" id="GO:0070813">
    <property type="term" value="P:hydrogen sulfide metabolic process"/>
    <property type="evidence" value="ECO:0007669"/>
    <property type="project" value="TreeGrafter"/>
</dbReference>